<reference evidence="11" key="1">
    <citation type="submission" date="2022-12" db="EMBL/GenBank/DDBJ databases">
        <authorList>
            <person name="Alioto T."/>
            <person name="Alioto T."/>
            <person name="Gomez Garrido J."/>
        </authorList>
    </citation>
    <scope>NUCLEOTIDE SEQUENCE</scope>
</reference>
<evidence type="ECO:0000256" key="8">
    <source>
        <dbReference type="ARBA" id="ARBA00049134"/>
    </source>
</evidence>
<evidence type="ECO:0000256" key="4">
    <source>
        <dbReference type="ARBA" id="ARBA00022964"/>
    </source>
</evidence>
<evidence type="ECO:0000256" key="7">
    <source>
        <dbReference type="ARBA" id="ARBA00039004"/>
    </source>
</evidence>
<sequence length="482" mass="51736">MLLESDASQLSQRPFLANGLIPPSRTHWLARHPLLGSGWGELANYNSHPPGICSPALLFGLPRRGGGGGSPRAPRSAHVQRSAATPPRPSLWSAAEAPPPRAAGLGLVGPANKSGGRRRRRSDGRRRRGGRRGLAAAGGALRTSRLRGDTASLPASRGKGAEHPPTATWHPQELLLRDLPSCPHLNPPRPQDGAGPRLLPGHAMEESRPPDAALGLPPCQRMGRGSQGREACPLEGEGAAVGSLLLLALNGHPKRRRAEPGSDKDDPAGEGAAKRHREAPPDPRAPPSGHLALDYVVPCMNFYGICVKDSFLGEVLGARILAEVEGLHRSGKFRDGQLVSQRAVPPHAIRGDQIAWVEGWEPGCRAIGELMAHVDRLMLQCAGKLGTYDIRGRTKVHGGILQIYPEGRSVVANIEPIFDRLLIFWSDRRNPHEVKPAYATRYAITIWYFDAKERAEAKGRHQLAQKKGAEPSSGGAQENGPT</sequence>
<evidence type="ECO:0000256" key="6">
    <source>
        <dbReference type="ARBA" id="ARBA00023004"/>
    </source>
</evidence>
<feature type="compositionally biased region" description="Basic residues" evidence="9">
    <location>
        <begin position="115"/>
        <end position="131"/>
    </location>
</feature>
<dbReference type="GO" id="GO:0008198">
    <property type="term" value="F:ferrous iron binding"/>
    <property type="evidence" value="ECO:0007669"/>
    <property type="project" value="TreeGrafter"/>
</dbReference>
<keyword evidence="12" id="KW-1185">Reference proteome</keyword>
<dbReference type="Gene3D" id="2.60.120.620">
    <property type="entry name" value="q2cbj1_9rhob like domain"/>
    <property type="match status" value="2"/>
</dbReference>
<dbReference type="EC" id="1.14.11.29" evidence="7"/>
<keyword evidence="2" id="KW-0479">Metal-binding</keyword>
<evidence type="ECO:0000313" key="11">
    <source>
        <dbReference type="EMBL" id="CAI5780759.1"/>
    </source>
</evidence>
<dbReference type="InterPro" id="IPR005123">
    <property type="entry name" value="Oxoglu/Fe-dep_dioxygenase_dom"/>
</dbReference>
<evidence type="ECO:0000256" key="1">
    <source>
        <dbReference type="ARBA" id="ARBA00001961"/>
    </source>
</evidence>
<feature type="region of interest" description="Disordered" evidence="9">
    <location>
        <begin position="459"/>
        <end position="482"/>
    </location>
</feature>
<dbReference type="EMBL" id="OX395133">
    <property type="protein sequence ID" value="CAI5780759.1"/>
    <property type="molecule type" value="Genomic_DNA"/>
</dbReference>
<dbReference type="GO" id="GO:0160082">
    <property type="term" value="F:hypoxia-inducible factor-proline dioxygenase activity"/>
    <property type="evidence" value="ECO:0007669"/>
    <property type="project" value="UniProtKB-EC"/>
</dbReference>
<keyword evidence="3" id="KW-0847">Vitamin C</keyword>
<dbReference type="InterPro" id="IPR044862">
    <property type="entry name" value="Pro_4_hyd_alph_FE2OG_OXY"/>
</dbReference>
<feature type="compositionally biased region" description="Low complexity" evidence="9">
    <location>
        <begin position="133"/>
        <end position="143"/>
    </location>
</feature>
<comment type="catalytic activity">
    <reaction evidence="8">
        <text>L-prolyl-[hypoxia-inducible factor alpha subunit] + 2-oxoglutarate + O2 = trans-4-hydroxy-L-prolyl-[hypoxia-inducible factor alpha subunit] + succinate + CO2</text>
        <dbReference type="Rhea" id="RHEA:48400"/>
        <dbReference type="Rhea" id="RHEA-COMP:12093"/>
        <dbReference type="Rhea" id="RHEA-COMP:12094"/>
        <dbReference type="ChEBI" id="CHEBI:15379"/>
        <dbReference type="ChEBI" id="CHEBI:16526"/>
        <dbReference type="ChEBI" id="CHEBI:16810"/>
        <dbReference type="ChEBI" id="CHEBI:30031"/>
        <dbReference type="ChEBI" id="CHEBI:50342"/>
        <dbReference type="ChEBI" id="CHEBI:61965"/>
        <dbReference type="EC" id="1.14.11.29"/>
    </reaction>
</comment>
<evidence type="ECO:0000256" key="2">
    <source>
        <dbReference type="ARBA" id="ARBA00022723"/>
    </source>
</evidence>
<evidence type="ECO:0000256" key="5">
    <source>
        <dbReference type="ARBA" id="ARBA00023002"/>
    </source>
</evidence>
<keyword evidence="5" id="KW-0560">Oxidoreductase</keyword>
<evidence type="ECO:0000256" key="9">
    <source>
        <dbReference type="SAM" id="MobiDB-lite"/>
    </source>
</evidence>
<gene>
    <name evidence="11" type="ORF">PODLI_1B017876</name>
</gene>
<dbReference type="GO" id="GO:0005737">
    <property type="term" value="C:cytoplasm"/>
    <property type="evidence" value="ECO:0007669"/>
    <property type="project" value="TreeGrafter"/>
</dbReference>
<organism evidence="11 12">
    <name type="scientific">Podarcis lilfordi</name>
    <name type="common">Lilford's wall lizard</name>
    <dbReference type="NCBI Taxonomy" id="74358"/>
    <lineage>
        <taxon>Eukaryota</taxon>
        <taxon>Metazoa</taxon>
        <taxon>Chordata</taxon>
        <taxon>Craniata</taxon>
        <taxon>Vertebrata</taxon>
        <taxon>Euteleostomi</taxon>
        <taxon>Lepidosauria</taxon>
        <taxon>Squamata</taxon>
        <taxon>Bifurcata</taxon>
        <taxon>Unidentata</taxon>
        <taxon>Episquamata</taxon>
        <taxon>Laterata</taxon>
        <taxon>Lacertibaenia</taxon>
        <taxon>Lacertidae</taxon>
        <taxon>Podarcis</taxon>
    </lineage>
</organism>
<dbReference type="Pfam" id="PF13640">
    <property type="entry name" value="2OG-FeII_Oxy_3"/>
    <property type="match status" value="1"/>
</dbReference>
<dbReference type="GO" id="GO:0031418">
    <property type="term" value="F:L-ascorbic acid binding"/>
    <property type="evidence" value="ECO:0007669"/>
    <property type="project" value="UniProtKB-KW"/>
</dbReference>
<dbReference type="GO" id="GO:0071456">
    <property type="term" value="P:cellular response to hypoxia"/>
    <property type="evidence" value="ECO:0007669"/>
    <property type="project" value="TreeGrafter"/>
</dbReference>
<proteinExistence type="predicted"/>
<evidence type="ECO:0000259" key="10">
    <source>
        <dbReference type="PROSITE" id="PS51471"/>
    </source>
</evidence>
<dbReference type="InterPro" id="IPR051559">
    <property type="entry name" value="HIF_prolyl_hydroxylases"/>
</dbReference>
<dbReference type="PANTHER" id="PTHR12907:SF6">
    <property type="entry name" value="PROLYL HYDROXYLASE EGLN2"/>
    <property type="match status" value="1"/>
</dbReference>
<dbReference type="SMART" id="SM00702">
    <property type="entry name" value="P4Hc"/>
    <property type="match status" value="1"/>
</dbReference>
<dbReference type="PANTHER" id="PTHR12907">
    <property type="entry name" value="EGL NINE HOMOLOG-RELATED"/>
    <property type="match status" value="1"/>
</dbReference>
<protein>
    <recommendedName>
        <fullName evidence="7">hypoxia-inducible factor-proline dioxygenase</fullName>
        <ecNumber evidence="7">1.14.11.29</ecNumber>
    </recommendedName>
</protein>
<feature type="compositionally biased region" description="Basic and acidic residues" evidence="9">
    <location>
        <begin position="258"/>
        <end position="267"/>
    </location>
</feature>
<accession>A0AA35PA69</accession>
<evidence type="ECO:0000256" key="3">
    <source>
        <dbReference type="ARBA" id="ARBA00022896"/>
    </source>
</evidence>
<feature type="domain" description="Fe2OG dioxygenase" evidence="10">
    <location>
        <begin position="345"/>
        <end position="450"/>
    </location>
</feature>
<evidence type="ECO:0000313" key="12">
    <source>
        <dbReference type="Proteomes" id="UP001178461"/>
    </source>
</evidence>
<dbReference type="GO" id="GO:0005634">
    <property type="term" value="C:nucleus"/>
    <property type="evidence" value="ECO:0007669"/>
    <property type="project" value="TreeGrafter"/>
</dbReference>
<keyword evidence="4" id="KW-0223">Dioxygenase</keyword>
<comment type="cofactor">
    <cofactor evidence="1">
        <name>L-ascorbate</name>
        <dbReference type="ChEBI" id="CHEBI:38290"/>
    </cofactor>
</comment>
<feature type="region of interest" description="Disordered" evidence="9">
    <location>
        <begin position="252"/>
        <end position="288"/>
    </location>
</feature>
<dbReference type="AlphaFoldDB" id="A0AA35PA69"/>
<dbReference type="PROSITE" id="PS51471">
    <property type="entry name" value="FE2OG_OXY"/>
    <property type="match status" value="1"/>
</dbReference>
<keyword evidence="6" id="KW-0408">Iron</keyword>
<dbReference type="InterPro" id="IPR006620">
    <property type="entry name" value="Pro_4_hyd_alph"/>
</dbReference>
<name>A0AA35PA69_9SAUR</name>
<dbReference type="Proteomes" id="UP001178461">
    <property type="component" value="Chromosome 8"/>
</dbReference>
<feature type="region of interest" description="Disordered" evidence="9">
    <location>
        <begin position="64"/>
        <end position="214"/>
    </location>
</feature>